<dbReference type="InterPro" id="IPR014757">
    <property type="entry name" value="Tscrpt_reg_IclR_C"/>
</dbReference>
<keyword evidence="3" id="KW-0804">Transcription</keyword>
<dbReference type="InterPro" id="IPR050707">
    <property type="entry name" value="HTH_MetabolicPath_Reg"/>
</dbReference>
<accession>A0AAQ1JTS2</accession>
<name>A0AAQ1JTS2_9BURK</name>
<dbReference type="PANTHER" id="PTHR30136:SF35">
    <property type="entry name" value="HTH-TYPE TRANSCRIPTIONAL REGULATOR RV1719"/>
    <property type="match status" value="1"/>
</dbReference>
<dbReference type="InterPro" id="IPR036388">
    <property type="entry name" value="WH-like_DNA-bd_sf"/>
</dbReference>
<reference evidence="6 7" key="1">
    <citation type="submission" date="2016-10" db="EMBL/GenBank/DDBJ databases">
        <authorList>
            <person name="Varghese N."/>
            <person name="Submissions S."/>
        </authorList>
    </citation>
    <scope>NUCLEOTIDE SEQUENCE [LARGE SCALE GENOMIC DNA]</scope>
    <source>
        <strain evidence="6 7">LMG 22274</strain>
    </source>
</reference>
<dbReference type="InterPro" id="IPR036390">
    <property type="entry name" value="WH_DNA-bd_sf"/>
</dbReference>
<dbReference type="AlphaFoldDB" id="A0AAQ1JTS2"/>
<sequence>MVKKNEVTGAAQEERDDARSGIQVIRRAVGVLRVLAEQGRNGLSLGAIATRVELPRSTVQRIVGALEDEGMVAPAPAGGGFCLGPTMSVLARGLDADPVEAFRSEMNRLLAELDESVVLTTLANGRVLVLEAFSSPRPLRVVLPKVLEVDMFTSAPGKAMLAILADGPREAQIAAAPNAVDRAVLDEELAQARRDGYAIEEDLPFEGISALAIALEMGGKPYSITVTLPTGRFAAERDAIAEALLESARSLARRISGASA</sequence>
<dbReference type="Pfam" id="PF09339">
    <property type="entry name" value="HTH_IclR"/>
    <property type="match status" value="1"/>
</dbReference>
<gene>
    <name evidence="6" type="ORF">SAMN05216550_10652</name>
</gene>
<dbReference type="EMBL" id="FNZM01000006">
    <property type="protein sequence ID" value="SEJ57710.1"/>
    <property type="molecule type" value="Genomic_DNA"/>
</dbReference>
<dbReference type="SUPFAM" id="SSF46785">
    <property type="entry name" value="Winged helix' DNA-binding domain"/>
    <property type="match status" value="1"/>
</dbReference>
<keyword evidence="1" id="KW-0805">Transcription regulation</keyword>
<evidence type="ECO:0000313" key="7">
    <source>
        <dbReference type="Proteomes" id="UP000183529"/>
    </source>
</evidence>
<evidence type="ECO:0000256" key="2">
    <source>
        <dbReference type="ARBA" id="ARBA00023125"/>
    </source>
</evidence>
<evidence type="ECO:0000256" key="3">
    <source>
        <dbReference type="ARBA" id="ARBA00023163"/>
    </source>
</evidence>
<dbReference type="Proteomes" id="UP000183529">
    <property type="component" value="Unassembled WGS sequence"/>
</dbReference>
<dbReference type="Pfam" id="PF01614">
    <property type="entry name" value="IclR_C"/>
    <property type="match status" value="1"/>
</dbReference>
<feature type="domain" description="HTH iclR-type" evidence="4">
    <location>
        <begin position="22"/>
        <end position="85"/>
    </location>
</feature>
<evidence type="ECO:0000259" key="4">
    <source>
        <dbReference type="PROSITE" id="PS51077"/>
    </source>
</evidence>
<organism evidence="6 7">
    <name type="scientific">Paraburkholderia tropica</name>
    <dbReference type="NCBI Taxonomy" id="92647"/>
    <lineage>
        <taxon>Bacteria</taxon>
        <taxon>Pseudomonadati</taxon>
        <taxon>Pseudomonadota</taxon>
        <taxon>Betaproteobacteria</taxon>
        <taxon>Burkholderiales</taxon>
        <taxon>Burkholderiaceae</taxon>
        <taxon>Paraburkholderia</taxon>
    </lineage>
</organism>
<dbReference type="SMART" id="SM00346">
    <property type="entry name" value="HTH_ICLR"/>
    <property type="match status" value="1"/>
</dbReference>
<dbReference type="Gene3D" id="3.30.450.40">
    <property type="match status" value="1"/>
</dbReference>
<dbReference type="Gene3D" id="1.10.10.10">
    <property type="entry name" value="Winged helix-like DNA-binding domain superfamily/Winged helix DNA-binding domain"/>
    <property type="match status" value="1"/>
</dbReference>
<dbReference type="GO" id="GO:0003700">
    <property type="term" value="F:DNA-binding transcription factor activity"/>
    <property type="evidence" value="ECO:0007669"/>
    <property type="project" value="TreeGrafter"/>
</dbReference>
<dbReference type="InterPro" id="IPR029016">
    <property type="entry name" value="GAF-like_dom_sf"/>
</dbReference>
<dbReference type="PANTHER" id="PTHR30136">
    <property type="entry name" value="HELIX-TURN-HELIX TRANSCRIPTIONAL REGULATOR, ICLR FAMILY"/>
    <property type="match status" value="1"/>
</dbReference>
<dbReference type="RefSeq" id="WP_074983078.1">
    <property type="nucleotide sequence ID" value="NZ_CADFGN010000006.1"/>
</dbReference>
<comment type="caution">
    <text evidence="6">The sequence shown here is derived from an EMBL/GenBank/DDBJ whole genome shotgun (WGS) entry which is preliminary data.</text>
</comment>
<dbReference type="SUPFAM" id="SSF55781">
    <property type="entry name" value="GAF domain-like"/>
    <property type="match status" value="1"/>
</dbReference>
<evidence type="ECO:0000256" key="1">
    <source>
        <dbReference type="ARBA" id="ARBA00023015"/>
    </source>
</evidence>
<protein>
    <submittedName>
        <fullName evidence="6">Transcriptional regulator, IclR family</fullName>
    </submittedName>
</protein>
<dbReference type="PROSITE" id="PS51078">
    <property type="entry name" value="ICLR_ED"/>
    <property type="match status" value="1"/>
</dbReference>
<evidence type="ECO:0000259" key="5">
    <source>
        <dbReference type="PROSITE" id="PS51078"/>
    </source>
</evidence>
<keyword evidence="2" id="KW-0238">DNA-binding</keyword>
<proteinExistence type="predicted"/>
<feature type="domain" description="IclR-ED" evidence="5">
    <location>
        <begin position="85"/>
        <end position="260"/>
    </location>
</feature>
<dbReference type="GO" id="GO:0045892">
    <property type="term" value="P:negative regulation of DNA-templated transcription"/>
    <property type="evidence" value="ECO:0007669"/>
    <property type="project" value="TreeGrafter"/>
</dbReference>
<dbReference type="PROSITE" id="PS51077">
    <property type="entry name" value="HTH_ICLR"/>
    <property type="match status" value="1"/>
</dbReference>
<evidence type="ECO:0000313" key="6">
    <source>
        <dbReference type="EMBL" id="SEJ57710.1"/>
    </source>
</evidence>
<dbReference type="InterPro" id="IPR005471">
    <property type="entry name" value="Tscrpt_reg_IclR_N"/>
</dbReference>
<dbReference type="GO" id="GO:0003677">
    <property type="term" value="F:DNA binding"/>
    <property type="evidence" value="ECO:0007669"/>
    <property type="project" value="UniProtKB-KW"/>
</dbReference>